<evidence type="ECO:0000313" key="2">
    <source>
        <dbReference type="EMBL" id="VAX40960.1"/>
    </source>
</evidence>
<sequence>MEQLIDMKATEFEDRRNHEEVDAPRGLERRQFKDSRNEDRYEVAEMAEAIDQYKIRHRRRFITFEELFDVMVDLGYHK</sequence>
<dbReference type="AlphaFoldDB" id="A0A3B1DZ66"/>
<dbReference type="EMBL" id="UOGL01000499">
    <property type="protein sequence ID" value="VAX40960.1"/>
    <property type="molecule type" value="Genomic_DNA"/>
</dbReference>
<organism evidence="2">
    <name type="scientific">hydrothermal vent metagenome</name>
    <dbReference type="NCBI Taxonomy" id="652676"/>
    <lineage>
        <taxon>unclassified sequences</taxon>
        <taxon>metagenomes</taxon>
        <taxon>ecological metagenomes</taxon>
    </lineage>
</organism>
<evidence type="ECO:0000256" key="1">
    <source>
        <dbReference type="SAM" id="MobiDB-lite"/>
    </source>
</evidence>
<accession>A0A3B1DZ66</accession>
<gene>
    <name evidence="2" type="ORF">MNBD_PLANCTO02-1163</name>
</gene>
<protein>
    <submittedName>
        <fullName evidence="2">Uncharacterized protein</fullName>
    </submittedName>
</protein>
<name>A0A3B1DZ66_9ZZZZ</name>
<proteinExistence type="predicted"/>
<feature type="compositionally biased region" description="Basic and acidic residues" evidence="1">
    <location>
        <begin position="8"/>
        <end position="34"/>
    </location>
</feature>
<reference evidence="2" key="1">
    <citation type="submission" date="2018-06" db="EMBL/GenBank/DDBJ databases">
        <authorList>
            <person name="Zhirakovskaya E."/>
        </authorList>
    </citation>
    <scope>NUCLEOTIDE SEQUENCE</scope>
</reference>
<feature type="region of interest" description="Disordered" evidence="1">
    <location>
        <begin position="1"/>
        <end position="34"/>
    </location>
</feature>